<comment type="caution">
    <text evidence="2">The sequence shown here is derived from an EMBL/GenBank/DDBJ whole genome shotgun (WGS) entry which is preliminary data.</text>
</comment>
<dbReference type="AlphaFoldDB" id="A0A7W7VSP2"/>
<dbReference type="SUPFAM" id="SSF52317">
    <property type="entry name" value="Class I glutamine amidotransferase-like"/>
    <property type="match status" value="1"/>
</dbReference>
<dbReference type="InterPro" id="IPR044668">
    <property type="entry name" value="PuuD-like"/>
</dbReference>
<evidence type="ECO:0000313" key="3">
    <source>
        <dbReference type="Proteomes" id="UP000552644"/>
    </source>
</evidence>
<dbReference type="GO" id="GO:0016740">
    <property type="term" value="F:transferase activity"/>
    <property type="evidence" value="ECO:0007669"/>
    <property type="project" value="UniProtKB-KW"/>
</dbReference>
<dbReference type="RefSeq" id="WP_184725720.1">
    <property type="nucleotide sequence ID" value="NZ_JACHJP010000020.1"/>
</dbReference>
<keyword evidence="2" id="KW-0315">Glutamine amidotransferase</keyword>
<dbReference type="PANTHER" id="PTHR43235:SF1">
    <property type="entry name" value="GLUTAMINE AMIDOTRANSFERASE PB2B2.05-RELATED"/>
    <property type="match status" value="1"/>
</dbReference>
<dbReference type="Gene3D" id="3.40.50.880">
    <property type="match status" value="1"/>
</dbReference>
<keyword evidence="1" id="KW-0732">Signal</keyword>
<dbReference type="Pfam" id="PF07722">
    <property type="entry name" value="Peptidase_C26"/>
    <property type="match status" value="1"/>
</dbReference>
<name>A0A7W7VSP2_9ACTN</name>
<sequence>MSRRPLIAIPSRFAATTSALRYAAVVTARALADAVYRAGGEPFLMHPVDAGRAAERLAVADGLLLPGGGDLAPQSYGEAVAHEAVYDVDAEQDAFDLAAAGHALATGLPTLAICRGLQVVNVLRGGRLRQHMEADHRHMVHPVTVRQGSLLAGITGEGLVTASCYHHQCASGLGEGLTAVAHAVDGTVEAAELPEAAGWFLGVQWHPEDTAANDPVNQRLFDALVAASRKSG</sequence>
<reference evidence="2 3" key="1">
    <citation type="submission" date="2020-08" db="EMBL/GenBank/DDBJ databases">
        <title>Genomic Encyclopedia of Type Strains, Phase III (KMG-III): the genomes of soil and plant-associated and newly described type strains.</title>
        <authorList>
            <person name="Whitman W."/>
        </authorList>
    </citation>
    <scope>NUCLEOTIDE SEQUENCE [LARGE SCALE GENOMIC DNA]</scope>
    <source>
        <strain evidence="2 3">CECT 8840</strain>
    </source>
</reference>
<keyword evidence="3" id="KW-1185">Reference proteome</keyword>
<dbReference type="InterPro" id="IPR029062">
    <property type="entry name" value="Class_I_gatase-like"/>
</dbReference>
<evidence type="ECO:0000256" key="1">
    <source>
        <dbReference type="SAM" id="SignalP"/>
    </source>
</evidence>
<proteinExistence type="predicted"/>
<protein>
    <submittedName>
        <fullName evidence="2">Putative glutamine amidotransferase</fullName>
    </submittedName>
</protein>
<dbReference type="GO" id="GO:0033969">
    <property type="term" value="F:gamma-glutamyl-gamma-aminobutyrate hydrolase activity"/>
    <property type="evidence" value="ECO:0007669"/>
    <property type="project" value="TreeGrafter"/>
</dbReference>
<dbReference type="GO" id="GO:0006598">
    <property type="term" value="P:polyamine catabolic process"/>
    <property type="evidence" value="ECO:0007669"/>
    <property type="project" value="TreeGrafter"/>
</dbReference>
<dbReference type="InterPro" id="IPR011697">
    <property type="entry name" value="Peptidase_C26"/>
</dbReference>
<dbReference type="PROSITE" id="PS51273">
    <property type="entry name" value="GATASE_TYPE_1"/>
    <property type="match status" value="1"/>
</dbReference>
<dbReference type="EMBL" id="JACHJP010000020">
    <property type="protein sequence ID" value="MBB4920938.1"/>
    <property type="molecule type" value="Genomic_DNA"/>
</dbReference>
<dbReference type="GO" id="GO:0005829">
    <property type="term" value="C:cytosol"/>
    <property type="evidence" value="ECO:0007669"/>
    <property type="project" value="TreeGrafter"/>
</dbReference>
<feature type="signal peptide" evidence="1">
    <location>
        <begin position="1"/>
        <end position="23"/>
    </location>
</feature>
<keyword evidence="2" id="KW-0808">Transferase</keyword>
<dbReference type="Proteomes" id="UP000552644">
    <property type="component" value="Unassembled WGS sequence"/>
</dbReference>
<feature type="chain" id="PRO_5039459507" evidence="1">
    <location>
        <begin position="24"/>
        <end position="232"/>
    </location>
</feature>
<organism evidence="2 3">
    <name type="scientific">Streptosporangium saharense</name>
    <dbReference type="NCBI Taxonomy" id="1706840"/>
    <lineage>
        <taxon>Bacteria</taxon>
        <taxon>Bacillati</taxon>
        <taxon>Actinomycetota</taxon>
        <taxon>Actinomycetes</taxon>
        <taxon>Streptosporangiales</taxon>
        <taxon>Streptosporangiaceae</taxon>
        <taxon>Streptosporangium</taxon>
    </lineage>
</organism>
<accession>A0A7W7VSP2</accession>
<dbReference type="PANTHER" id="PTHR43235">
    <property type="entry name" value="GLUTAMINE AMIDOTRANSFERASE PB2B2.05-RELATED"/>
    <property type="match status" value="1"/>
</dbReference>
<gene>
    <name evidence="2" type="ORF">FHS44_008091</name>
</gene>
<evidence type="ECO:0000313" key="2">
    <source>
        <dbReference type="EMBL" id="MBB4920938.1"/>
    </source>
</evidence>